<name>A0ABN1HVK8_9SPHN</name>
<evidence type="ECO:0000313" key="3">
    <source>
        <dbReference type="EMBL" id="GAA0669528.1"/>
    </source>
</evidence>
<feature type="coiled-coil region" evidence="1">
    <location>
        <begin position="34"/>
        <end position="65"/>
    </location>
</feature>
<protein>
    <submittedName>
        <fullName evidence="3">Transcription elongation factor GreA</fullName>
    </submittedName>
</protein>
<organism evidence="3 4">
    <name type="scientific">Sphingomonas insulae</name>
    <dbReference type="NCBI Taxonomy" id="424800"/>
    <lineage>
        <taxon>Bacteria</taxon>
        <taxon>Pseudomonadati</taxon>
        <taxon>Pseudomonadota</taxon>
        <taxon>Alphaproteobacteria</taxon>
        <taxon>Sphingomonadales</taxon>
        <taxon>Sphingomonadaceae</taxon>
        <taxon>Sphingomonas</taxon>
    </lineage>
</organism>
<comment type="caution">
    <text evidence="3">The sequence shown here is derived from an EMBL/GenBank/DDBJ whole genome shotgun (WGS) entry which is preliminary data.</text>
</comment>
<dbReference type="RefSeq" id="WP_163959509.1">
    <property type="nucleotide sequence ID" value="NZ_BAAAES010000008.1"/>
</dbReference>
<evidence type="ECO:0000259" key="2">
    <source>
        <dbReference type="Pfam" id="PF01272"/>
    </source>
</evidence>
<keyword evidence="3" id="KW-0648">Protein biosynthesis</keyword>
<dbReference type="Gene3D" id="3.10.50.30">
    <property type="entry name" value="Transcription elongation factor, GreA/GreB, C-terminal domain"/>
    <property type="match status" value="1"/>
</dbReference>
<proteinExistence type="predicted"/>
<evidence type="ECO:0000256" key="1">
    <source>
        <dbReference type="SAM" id="Coils"/>
    </source>
</evidence>
<dbReference type="EMBL" id="BAAAES010000008">
    <property type="protein sequence ID" value="GAA0669528.1"/>
    <property type="molecule type" value="Genomic_DNA"/>
</dbReference>
<sequence>MSVAFRRESDEEHLEPKFELPIPTGPNLVTRAGKALIETRIAALKQALEQALAQAGAEAVDAIRRDLRYWQTRRTTAVPTAAPADGSAGFGTRVQVTIGGRERAIAIVGDDEADPRADRLAFGAPLARALIGAEPGDILPFGGRDDAIEVVAVEPIDAVEPS</sequence>
<dbReference type="InterPro" id="IPR036953">
    <property type="entry name" value="GreA/GreB_C_sf"/>
</dbReference>
<dbReference type="Proteomes" id="UP001500238">
    <property type="component" value="Unassembled WGS sequence"/>
</dbReference>
<dbReference type="SUPFAM" id="SSF54534">
    <property type="entry name" value="FKBP-like"/>
    <property type="match status" value="1"/>
</dbReference>
<gene>
    <name evidence="3" type="primary">greA_1</name>
    <name evidence="3" type="ORF">GCM10009102_20000</name>
</gene>
<keyword evidence="4" id="KW-1185">Reference proteome</keyword>
<evidence type="ECO:0000313" key="4">
    <source>
        <dbReference type="Proteomes" id="UP001500238"/>
    </source>
</evidence>
<keyword evidence="3" id="KW-0251">Elongation factor</keyword>
<feature type="domain" description="Transcription elongation factor GreA/GreB C-terminal" evidence="2">
    <location>
        <begin position="86"/>
        <end position="154"/>
    </location>
</feature>
<dbReference type="GO" id="GO:0003746">
    <property type="term" value="F:translation elongation factor activity"/>
    <property type="evidence" value="ECO:0007669"/>
    <property type="project" value="UniProtKB-KW"/>
</dbReference>
<dbReference type="InterPro" id="IPR001437">
    <property type="entry name" value="Tscrpt_elong_fac_GreA/B_C"/>
</dbReference>
<accession>A0ABN1HVK8</accession>
<dbReference type="Pfam" id="PF01272">
    <property type="entry name" value="GreA_GreB"/>
    <property type="match status" value="1"/>
</dbReference>
<reference evidence="3 4" key="1">
    <citation type="journal article" date="2019" name="Int. J. Syst. Evol. Microbiol.">
        <title>The Global Catalogue of Microorganisms (GCM) 10K type strain sequencing project: providing services to taxonomists for standard genome sequencing and annotation.</title>
        <authorList>
            <consortium name="The Broad Institute Genomics Platform"/>
            <consortium name="The Broad Institute Genome Sequencing Center for Infectious Disease"/>
            <person name="Wu L."/>
            <person name="Ma J."/>
        </authorList>
    </citation>
    <scope>NUCLEOTIDE SEQUENCE [LARGE SCALE GENOMIC DNA]</scope>
    <source>
        <strain evidence="3 4">JCM 14603</strain>
    </source>
</reference>
<keyword evidence="1" id="KW-0175">Coiled coil</keyword>